<protein>
    <submittedName>
        <fullName evidence="1">Uncharacterized protein</fullName>
    </submittedName>
</protein>
<evidence type="ECO:0000313" key="2">
    <source>
        <dbReference type="Proteomes" id="UP000248745"/>
    </source>
</evidence>
<keyword evidence="2" id="KW-1185">Reference proteome</keyword>
<organism evidence="1 2">
    <name type="scientific">Taibaiella soli</name>
    <dbReference type="NCBI Taxonomy" id="1649169"/>
    <lineage>
        <taxon>Bacteria</taxon>
        <taxon>Pseudomonadati</taxon>
        <taxon>Bacteroidota</taxon>
        <taxon>Chitinophagia</taxon>
        <taxon>Chitinophagales</taxon>
        <taxon>Chitinophagaceae</taxon>
        <taxon>Taibaiella</taxon>
    </lineage>
</organism>
<dbReference type="Proteomes" id="UP000248745">
    <property type="component" value="Unassembled WGS sequence"/>
</dbReference>
<proteinExistence type="predicted"/>
<dbReference type="EMBL" id="QKTW01000006">
    <property type="protein sequence ID" value="PZF74133.1"/>
    <property type="molecule type" value="Genomic_DNA"/>
</dbReference>
<reference evidence="1 2" key="1">
    <citation type="submission" date="2018-06" db="EMBL/GenBank/DDBJ databases">
        <title>Mucibacter soli gen. nov., sp. nov., a new member of the family Chitinophagaceae producing mucin.</title>
        <authorList>
            <person name="Kim M.-K."/>
            <person name="Park S."/>
            <person name="Kim T.-S."/>
            <person name="Joung Y."/>
            <person name="Han J.-H."/>
            <person name="Kim S.B."/>
        </authorList>
    </citation>
    <scope>NUCLEOTIDE SEQUENCE [LARGE SCALE GENOMIC DNA]</scope>
    <source>
        <strain evidence="1 2">R1-15</strain>
    </source>
</reference>
<accession>A0A2W2C231</accession>
<dbReference type="OrthoDB" id="1441538at2"/>
<evidence type="ECO:0000313" key="1">
    <source>
        <dbReference type="EMBL" id="PZF74133.1"/>
    </source>
</evidence>
<comment type="caution">
    <text evidence="1">The sequence shown here is derived from an EMBL/GenBank/DDBJ whole genome shotgun (WGS) entry which is preliminary data.</text>
</comment>
<gene>
    <name evidence="1" type="ORF">DN068_03720</name>
</gene>
<sequence length="165" mass="18281">MNYLTTITDFVRSVGIEVIFETIAEETFLPGILISNGQLIIDTTQLLYPGDVLHEAGHIAAMPAAERHSLRGNVGMVKDASEAMGEEMMAIAWSYAACVATGIPPEIVFHEHGYKGASQWYIAEYTSGNHLSLPLMQWAGFCYDPKNAVTNNTLPYPSMIRWLRE</sequence>
<name>A0A2W2C231_9BACT</name>
<dbReference type="AlphaFoldDB" id="A0A2W2C231"/>
<dbReference type="RefSeq" id="WP_110997549.1">
    <property type="nucleotide sequence ID" value="NZ_QKTW01000006.1"/>
</dbReference>